<evidence type="ECO:0000313" key="2">
    <source>
        <dbReference type="Proteomes" id="UP000268162"/>
    </source>
</evidence>
<gene>
    <name evidence="1" type="ORF">BJ085DRAFT_33226</name>
</gene>
<proteinExistence type="predicted"/>
<reference evidence="2" key="1">
    <citation type="journal article" date="2018" name="Nat. Microbiol.">
        <title>Leveraging single-cell genomics to expand the fungal tree of life.</title>
        <authorList>
            <person name="Ahrendt S.R."/>
            <person name="Quandt C.A."/>
            <person name="Ciobanu D."/>
            <person name="Clum A."/>
            <person name="Salamov A."/>
            <person name="Andreopoulos B."/>
            <person name="Cheng J.F."/>
            <person name="Woyke T."/>
            <person name="Pelin A."/>
            <person name="Henrissat B."/>
            <person name="Reynolds N.K."/>
            <person name="Benny G.L."/>
            <person name="Smith M.E."/>
            <person name="James T.Y."/>
            <person name="Grigoriev I.V."/>
        </authorList>
    </citation>
    <scope>NUCLEOTIDE SEQUENCE [LARGE SCALE GENOMIC DNA]</scope>
    <source>
        <strain evidence="2">RSA 468</strain>
    </source>
</reference>
<sequence>MTNQLTGHSSPGYQPSEVHSTSVAQLNQYVPNKNILSFSSVGQVQAQVPRPPDLQHMSVATSSPNAHEILVVEVHNPALLNRLVRLLGRTIQLVKNFKLVVLVSTKFDMYPWPDSVPVSLPHGAKNANKTMILEGPIHWDVLSWPAQVKNDRSLWRLVLPDTAIGYLEDEIKSVREVYSTPMVLLRVLIAYGPVVPAAPRTVPCGPKHQIAEPIIGLVFHEVVLGSTLLENVTALVGFTPQSLRV</sequence>
<name>A0A4P9ZZW0_9FUNG</name>
<evidence type="ECO:0000313" key="1">
    <source>
        <dbReference type="EMBL" id="RKP39285.1"/>
    </source>
</evidence>
<dbReference type="AlphaFoldDB" id="A0A4P9ZZW0"/>
<organism evidence="1 2">
    <name type="scientific">Dimargaris cristalligena</name>
    <dbReference type="NCBI Taxonomy" id="215637"/>
    <lineage>
        <taxon>Eukaryota</taxon>
        <taxon>Fungi</taxon>
        <taxon>Fungi incertae sedis</taxon>
        <taxon>Zoopagomycota</taxon>
        <taxon>Kickxellomycotina</taxon>
        <taxon>Dimargaritomycetes</taxon>
        <taxon>Dimargaritales</taxon>
        <taxon>Dimargaritaceae</taxon>
        <taxon>Dimargaris</taxon>
    </lineage>
</organism>
<accession>A0A4P9ZZW0</accession>
<dbReference type="Proteomes" id="UP000268162">
    <property type="component" value="Unassembled WGS sequence"/>
</dbReference>
<protein>
    <submittedName>
        <fullName evidence="1">Uncharacterized protein</fullName>
    </submittedName>
</protein>
<keyword evidence="2" id="KW-1185">Reference proteome</keyword>
<dbReference type="EMBL" id="ML002283">
    <property type="protein sequence ID" value="RKP39285.1"/>
    <property type="molecule type" value="Genomic_DNA"/>
</dbReference>